<evidence type="ECO:0000256" key="1">
    <source>
        <dbReference type="SAM" id="MobiDB-lite"/>
    </source>
</evidence>
<dbReference type="Proteomes" id="UP001050975">
    <property type="component" value="Unassembled WGS sequence"/>
</dbReference>
<feature type="compositionally biased region" description="Polar residues" evidence="1">
    <location>
        <begin position="1"/>
        <end position="18"/>
    </location>
</feature>
<evidence type="ECO:0000313" key="3">
    <source>
        <dbReference type="Proteomes" id="UP001050975"/>
    </source>
</evidence>
<dbReference type="AlphaFoldDB" id="A0AAV3X2I9"/>
<keyword evidence="3" id="KW-1185">Reference proteome</keyword>
<dbReference type="EMBL" id="BLAY01000002">
    <property type="protein sequence ID" value="GET35488.1"/>
    <property type="molecule type" value="Genomic_DNA"/>
</dbReference>
<name>A0AAV3X2I9_9CYAN</name>
<gene>
    <name evidence="2" type="ORF">MiSe_02300</name>
</gene>
<feature type="region of interest" description="Disordered" evidence="1">
    <location>
        <begin position="1"/>
        <end position="25"/>
    </location>
</feature>
<accession>A0AAV3X2I9</accession>
<organism evidence="2 3">
    <name type="scientific">Microseira wollei NIES-4236</name>
    <dbReference type="NCBI Taxonomy" id="2530354"/>
    <lineage>
        <taxon>Bacteria</taxon>
        <taxon>Bacillati</taxon>
        <taxon>Cyanobacteriota</taxon>
        <taxon>Cyanophyceae</taxon>
        <taxon>Oscillatoriophycideae</taxon>
        <taxon>Aerosakkonematales</taxon>
        <taxon>Aerosakkonemataceae</taxon>
        <taxon>Microseira</taxon>
    </lineage>
</organism>
<protein>
    <submittedName>
        <fullName evidence="2">Uncharacterized protein</fullName>
    </submittedName>
</protein>
<sequence length="307" mass="34503">MQSSEQSHDSQVNPQNPDSLPPDYPSWAAKQKQEFLWNERLLKSRYDHLPALKKIDVIGLFLTALRAKMDYESDEAPSNWKKAIHAHASVAKIQFVPTNPNPFTGLFQGADYGFLRLSLTGDPSDRGFAPGLAIKWLVDGKPSEDFSALVSLTGQGNNYNFFANEFSNIVPVVHQIGPRLINLIFMRVTKHPTKLSLKGLSEVDQQGRNVDHPRYPTQIFLVPEPTVQFSESPGRDFRNDLAAIAPGTILFSVYGTDSNQAGNTEAQQTQNRLKSKLIGHIKTTSEFIASSYGDSRLFFRHQRFRKQ</sequence>
<evidence type="ECO:0000313" key="2">
    <source>
        <dbReference type="EMBL" id="GET35488.1"/>
    </source>
</evidence>
<reference evidence="2" key="1">
    <citation type="submission" date="2019-10" db="EMBL/GenBank/DDBJ databases">
        <title>Draft genome sequece of Microseira wollei NIES-4236.</title>
        <authorList>
            <person name="Yamaguchi H."/>
            <person name="Suzuki S."/>
            <person name="Kawachi M."/>
        </authorList>
    </citation>
    <scope>NUCLEOTIDE SEQUENCE</scope>
    <source>
        <strain evidence="2">NIES-4236</strain>
    </source>
</reference>
<proteinExistence type="predicted"/>
<comment type="caution">
    <text evidence="2">The sequence shown here is derived from an EMBL/GenBank/DDBJ whole genome shotgun (WGS) entry which is preliminary data.</text>
</comment>